<dbReference type="Pfam" id="PF00905">
    <property type="entry name" value="Transpeptidase"/>
    <property type="match status" value="1"/>
</dbReference>
<keyword evidence="12 17" id="KW-0472">Membrane</keyword>
<comment type="catalytic activity">
    <reaction evidence="16">
        <text>[GlcNAc-(1-&gt;4)-Mur2Ac(oyl-L-Ala-gamma-D-Glu-L-Lys-D-Ala-D-Ala)](n)-di-trans,octa-cis-undecaprenyl diphosphate + beta-D-GlcNAc-(1-&gt;4)-Mur2Ac(oyl-L-Ala-gamma-D-Glu-L-Lys-D-Ala-D-Ala)-di-trans,octa-cis-undecaprenyl diphosphate = [GlcNAc-(1-&gt;4)-Mur2Ac(oyl-L-Ala-gamma-D-Glu-L-Lys-D-Ala-D-Ala)](n+1)-di-trans,octa-cis-undecaprenyl diphosphate + di-trans,octa-cis-undecaprenyl diphosphate + H(+)</text>
        <dbReference type="Rhea" id="RHEA:23708"/>
        <dbReference type="Rhea" id="RHEA-COMP:9602"/>
        <dbReference type="Rhea" id="RHEA-COMP:9603"/>
        <dbReference type="ChEBI" id="CHEBI:15378"/>
        <dbReference type="ChEBI" id="CHEBI:58405"/>
        <dbReference type="ChEBI" id="CHEBI:60033"/>
        <dbReference type="ChEBI" id="CHEBI:78435"/>
        <dbReference type="EC" id="2.4.99.28"/>
    </reaction>
</comment>
<keyword evidence="17" id="KW-1133">Transmembrane helix</keyword>
<keyword evidence="5" id="KW-0121">Carboxypeptidase</keyword>
<proteinExistence type="inferred from homology"/>
<dbReference type="Proteomes" id="UP000178612">
    <property type="component" value="Unassembled WGS sequence"/>
</dbReference>
<feature type="domain" description="Penicillin-binding protein transpeptidase" evidence="18">
    <location>
        <begin position="328"/>
        <end position="610"/>
    </location>
</feature>
<evidence type="ECO:0000313" key="20">
    <source>
        <dbReference type="EMBL" id="OHA91049.1"/>
    </source>
</evidence>
<reference evidence="20 21" key="1">
    <citation type="journal article" date="2016" name="Nat. Commun.">
        <title>Thousands of microbial genomes shed light on interconnected biogeochemical processes in an aquifer system.</title>
        <authorList>
            <person name="Anantharaman K."/>
            <person name="Brown C.T."/>
            <person name="Hug L.A."/>
            <person name="Sharon I."/>
            <person name="Castelle C.J."/>
            <person name="Probst A.J."/>
            <person name="Thomas B.C."/>
            <person name="Singh A."/>
            <person name="Wilkins M.J."/>
            <person name="Karaoz U."/>
            <person name="Brodie E.L."/>
            <person name="Williams K.H."/>
            <person name="Hubbard S.S."/>
            <person name="Banfield J.F."/>
        </authorList>
    </citation>
    <scope>NUCLEOTIDE SEQUENCE [LARGE SCALE GENOMIC DNA]</scope>
</reference>
<comment type="similarity">
    <text evidence="3">In the N-terminal section; belongs to the glycosyltransferase 51 family.</text>
</comment>
<dbReference type="GO" id="GO:0008658">
    <property type="term" value="F:penicillin binding"/>
    <property type="evidence" value="ECO:0007669"/>
    <property type="project" value="InterPro"/>
</dbReference>
<organism evidence="20 21">
    <name type="scientific">Candidatus Zambryskibacteria bacterium RIFCSPHIGHO2_01_FULL_49_18</name>
    <dbReference type="NCBI Taxonomy" id="1802740"/>
    <lineage>
        <taxon>Bacteria</taxon>
        <taxon>Candidatus Zambryskiibacteriota</taxon>
    </lineage>
</organism>
<dbReference type="GO" id="GO:0009252">
    <property type="term" value="P:peptidoglycan biosynthetic process"/>
    <property type="evidence" value="ECO:0007669"/>
    <property type="project" value="UniProtKB-KW"/>
</dbReference>
<accession>A0A1G2T2M2</accession>
<dbReference type="PANTHER" id="PTHR32282:SF11">
    <property type="entry name" value="PENICILLIN-BINDING PROTEIN 1B"/>
    <property type="match status" value="1"/>
</dbReference>
<dbReference type="EMBL" id="MHVJ01000014">
    <property type="protein sequence ID" value="OHA91049.1"/>
    <property type="molecule type" value="Genomic_DNA"/>
</dbReference>
<dbReference type="GO" id="GO:0030288">
    <property type="term" value="C:outer membrane-bounded periplasmic space"/>
    <property type="evidence" value="ECO:0007669"/>
    <property type="project" value="TreeGrafter"/>
</dbReference>
<evidence type="ECO:0000256" key="13">
    <source>
        <dbReference type="ARBA" id="ARBA00023268"/>
    </source>
</evidence>
<keyword evidence="17" id="KW-0812">Transmembrane</keyword>
<keyword evidence="13" id="KW-0511">Multifunctional enzyme</keyword>
<gene>
    <name evidence="20" type="ORF">A2758_01105</name>
</gene>
<dbReference type="InterPro" id="IPR036950">
    <property type="entry name" value="PBP_transglycosylase"/>
</dbReference>
<dbReference type="InterPro" id="IPR001460">
    <property type="entry name" value="PCN-bd_Tpept"/>
</dbReference>
<dbReference type="AlphaFoldDB" id="A0A1G2T2M2"/>
<feature type="domain" description="Glycosyl transferase family 51" evidence="19">
    <location>
        <begin position="67"/>
        <end position="238"/>
    </location>
</feature>
<evidence type="ECO:0000256" key="9">
    <source>
        <dbReference type="ARBA" id="ARBA00022801"/>
    </source>
</evidence>
<dbReference type="Gene3D" id="1.10.3810.10">
    <property type="entry name" value="Biosynthetic peptidoglycan transglycosylase-like"/>
    <property type="match status" value="1"/>
</dbReference>
<comment type="similarity">
    <text evidence="2">In the C-terminal section; belongs to the transpeptidase family.</text>
</comment>
<evidence type="ECO:0000256" key="5">
    <source>
        <dbReference type="ARBA" id="ARBA00022645"/>
    </source>
</evidence>
<dbReference type="Pfam" id="PF00912">
    <property type="entry name" value="Transgly"/>
    <property type="match status" value="1"/>
</dbReference>
<dbReference type="InterPro" id="IPR023346">
    <property type="entry name" value="Lysozyme-like_dom_sf"/>
</dbReference>
<dbReference type="GO" id="GO:0071555">
    <property type="term" value="P:cell wall organization"/>
    <property type="evidence" value="ECO:0007669"/>
    <property type="project" value="UniProtKB-KW"/>
</dbReference>
<keyword evidence="4" id="KW-1003">Cell membrane</keyword>
<keyword evidence="7" id="KW-0328">Glycosyltransferase</keyword>
<evidence type="ECO:0000256" key="4">
    <source>
        <dbReference type="ARBA" id="ARBA00022475"/>
    </source>
</evidence>
<dbReference type="InterPro" id="IPR012338">
    <property type="entry name" value="Beta-lactam/transpept-like"/>
</dbReference>
<evidence type="ECO:0000256" key="3">
    <source>
        <dbReference type="ARBA" id="ARBA00007739"/>
    </source>
</evidence>
<evidence type="ECO:0000256" key="12">
    <source>
        <dbReference type="ARBA" id="ARBA00023136"/>
    </source>
</evidence>
<dbReference type="GO" id="GO:0005886">
    <property type="term" value="C:plasma membrane"/>
    <property type="evidence" value="ECO:0007669"/>
    <property type="project" value="UniProtKB-SubCell"/>
</dbReference>
<evidence type="ECO:0000256" key="1">
    <source>
        <dbReference type="ARBA" id="ARBA00004236"/>
    </source>
</evidence>
<protein>
    <submittedName>
        <fullName evidence="20">Uncharacterized protein</fullName>
    </submittedName>
</protein>
<dbReference type="SUPFAM" id="SSF53955">
    <property type="entry name" value="Lysozyme-like"/>
    <property type="match status" value="1"/>
</dbReference>
<comment type="subcellular location">
    <subcellularLocation>
        <location evidence="1">Cell membrane</location>
    </subcellularLocation>
</comment>
<evidence type="ECO:0000259" key="19">
    <source>
        <dbReference type="Pfam" id="PF00912"/>
    </source>
</evidence>
<evidence type="ECO:0000256" key="7">
    <source>
        <dbReference type="ARBA" id="ARBA00022676"/>
    </source>
</evidence>
<comment type="catalytic activity">
    <reaction evidence="15">
        <text>Preferential cleavage: (Ac)2-L-Lys-D-Ala-|-D-Ala. Also transpeptidation of peptidyl-alanyl moieties that are N-acyl substituents of D-alanine.</text>
        <dbReference type="EC" id="3.4.16.4"/>
    </reaction>
</comment>
<dbReference type="InterPro" id="IPR001264">
    <property type="entry name" value="Glyco_trans_51"/>
</dbReference>
<dbReference type="InterPro" id="IPR050396">
    <property type="entry name" value="Glycosyltr_51/Transpeptidase"/>
</dbReference>
<dbReference type="PANTHER" id="PTHR32282">
    <property type="entry name" value="BINDING PROTEIN TRANSPEPTIDASE, PUTATIVE-RELATED"/>
    <property type="match status" value="1"/>
</dbReference>
<evidence type="ECO:0000256" key="6">
    <source>
        <dbReference type="ARBA" id="ARBA00022670"/>
    </source>
</evidence>
<evidence type="ECO:0000256" key="16">
    <source>
        <dbReference type="ARBA" id="ARBA00049902"/>
    </source>
</evidence>
<dbReference type="GO" id="GO:0006508">
    <property type="term" value="P:proteolysis"/>
    <property type="evidence" value="ECO:0007669"/>
    <property type="project" value="UniProtKB-KW"/>
</dbReference>
<dbReference type="SUPFAM" id="SSF56601">
    <property type="entry name" value="beta-lactamase/transpeptidase-like"/>
    <property type="match status" value="1"/>
</dbReference>
<evidence type="ECO:0000256" key="2">
    <source>
        <dbReference type="ARBA" id="ARBA00007090"/>
    </source>
</evidence>
<evidence type="ECO:0000256" key="11">
    <source>
        <dbReference type="ARBA" id="ARBA00022984"/>
    </source>
</evidence>
<dbReference type="GO" id="GO:0008955">
    <property type="term" value="F:peptidoglycan glycosyltransferase activity"/>
    <property type="evidence" value="ECO:0007669"/>
    <property type="project" value="UniProtKB-EC"/>
</dbReference>
<evidence type="ECO:0000256" key="8">
    <source>
        <dbReference type="ARBA" id="ARBA00022679"/>
    </source>
</evidence>
<keyword evidence="14" id="KW-0961">Cell wall biogenesis/degradation</keyword>
<evidence type="ECO:0000256" key="14">
    <source>
        <dbReference type="ARBA" id="ARBA00023316"/>
    </source>
</evidence>
<comment type="caution">
    <text evidence="20">The sequence shown here is derived from an EMBL/GenBank/DDBJ whole genome shotgun (WGS) entry which is preliminary data.</text>
</comment>
<keyword evidence="9" id="KW-0378">Hydrolase</keyword>
<evidence type="ECO:0000256" key="10">
    <source>
        <dbReference type="ARBA" id="ARBA00022960"/>
    </source>
</evidence>
<evidence type="ECO:0000256" key="17">
    <source>
        <dbReference type="SAM" id="Phobius"/>
    </source>
</evidence>
<keyword evidence="11" id="KW-0573">Peptidoglycan synthesis</keyword>
<dbReference type="FunFam" id="1.10.3810.10:FF:000001">
    <property type="entry name" value="Penicillin-binding protein 1A"/>
    <property type="match status" value="1"/>
</dbReference>
<evidence type="ECO:0000256" key="15">
    <source>
        <dbReference type="ARBA" id="ARBA00034000"/>
    </source>
</evidence>
<evidence type="ECO:0000259" key="18">
    <source>
        <dbReference type="Pfam" id="PF00905"/>
    </source>
</evidence>
<keyword evidence="10" id="KW-0133">Cell shape</keyword>
<keyword evidence="6" id="KW-0645">Protease</keyword>
<feature type="transmembrane region" description="Helical" evidence="17">
    <location>
        <begin position="12"/>
        <end position="36"/>
    </location>
</feature>
<keyword evidence="8" id="KW-0808">Transferase</keyword>
<sequence length="721" mass="79556">MTKRRVSRRHTFFASVLILFGLGFFILGGMLVAVAFTPVPDVSAFASRQLDQSTRIYDRTSQILLYDYNRDARREIVPIAEISSNIKHATIAIEDSSFYEHGGIRFTSIIRAIIADVLGGSLSQGGSTITQQVVKNTLLTNKKSMVRKLHEWVLAIKIEQSYSKEQILETYLNNIPYGGTIYGVEAASEAYFGKTAKDISIAESAYLAAMIQAPTYYSPYGAHRAELDLRKDVILKRMLELGFIDEQAHDAAKTEQISFATAGQNSIIAPHFVFYILNQLEERYGPSVLISGLKVTTTLDADLQIKSESIVNQYALENEKKFKASNASLIAIDPQSGQILAMVGSRYFFDKNIDGQYNATLALRQPGSTMKPFIYSLALMNGYTRNTVIFDVPTQFSTNCSPSDTFNNEPPCYAPMDYDGKFRGPMTFETALAQSINIPAIKVLYLVGIQNAINLAKSFGLATLGDPNQYGLTLVLGGGEVRLLDIVGSFAVFANDGARNQPTGILEVADHAGNVLEEYEQRLLVVIPENIARDMSAMLSDARARLPEYPLDSPLSFRGYDVAVKTGTTDDTRDAWVIGYTPSVALGVWAGNNDNSQMVKSIAGFIAAPMWHEAMAYALSKYPKKYFGEPSPIFSSVPPMLQGNWYMPDSNGNIVPHSLLYWTDKNNPQGPTPANPAQDPQFTYWEYAISAWYSAHPELFSGGIMLPVPLTYVQTATTTVL</sequence>
<name>A0A1G2T2M2_9BACT</name>
<dbReference type="GO" id="GO:0008360">
    <property type="term" value="P:regulation of cell shape"/>
    <property type="evidence" value="ECO:0007669"/>
    <property type="project" value="UniProtKB-KW"/>
</dbReference>
<dbReference type="GO" id="GO:0009002">
    <property type="term" value="F:serine-type D-Ala-D-Ala carboxypeptidase activity"/>
    <property type="evidence" value="ECO:0007669"/>
    <property type="project" value="UniProtKB-EC"/>
</dbReference>
<dbReference type="Gene3D" id="3.40.710.10">
    <property type="entry name" value="DD-peptidase/beta-lactamase superfamily"/>
    <property type="match status" value="1"/>
</dbReference>
<evidence type="ECO:0000313" key="21">
    <source>
        <dbReference type="Proteomes" id="UP000178612"/>
    </source>
</evidence>